<gene>
    <name evidence="3" type="ORF">ABR82_06630</name>
</gene>
<protein>
    <recommendedName>
        <fullName evidence="2">Polymerase/histidinol phosphatase N-terminal domain-containing protein</fullName>
    </recommendedName>
</protein>
<feature type="region of interest" description="Disordered" evidence="1">
    <location>
        <begin position="623"/>
        <end position="642"/>
    </location>
</feature>
<dbReference type="GO" id="GO:0004534">
    <property type="term" value="F:5'-3' RNA exonuclease activity"/>
    <property type="evidence" value="ECO:0007669"/>
    <property type="project" value="TreeGrafter"/>
</dbReference>
<dbReference type="Gene3D" id="3.40.50.2000">
    <property type="entry name" value="Glycogen Phosphorylase B"/>
    <property type="match status" value="1"/>
</dbReference>
<dbReference type="Gene3D" id="3.20.20.140">
    <property type="entry name" value="Metal-dependent hydrolases"/>
    <property type="match status" value="1"/>
</dbReference>
<evidence type="ECO:0000313" key="4">
    <source>
        <dbReference type="Proteomes" id="UP000051269"/>
    </source>
</evidence>
<evidence type="ECO:0000256" key="1">
    <source>
        <dbReference type="SAM" id="MobiDB-lite"/>
    </source>
</evidence>
<dbReference type="SMART" id="SM00481">
    <property type="entry name" value="POLIIIAc"/>
    <property type="match status" value="1"/>
</dbReference>
<dbReference type="AlphaFoldDB" id="A0A0R2RK35"/>
<evidence type="ECO:0000259" key="2">
    <source>
        <dbReference type="SMART" id="SM00481"/>
    </source>
</evidence>
<organism evidence="3 4">
    <name type="scientific">Verrucomicrobia subdivision 6 bacterium BACL9 MAG-120507-bin52</name>
    <dbReference type="NCBI Taxonomy" id="1655590"/>
    <lineage>
        <taxon>Bacteria</taxon>
        <taxon>Pseudomonadati</taxon>
        <taxon>Verrucomicrobiota</taxon>
        <taxon>Verrucomicrobiia</taxon>
        <taxon>Verrucomicrobiales</taxon>
        <taxon>Verrucomicrobia subdivision 6</taxon>
    </lineage>
</organism>
<comment type="caution">
    <text evidence="3">The sequence shown here is derived from an EMBL/GenBank/DDBJ whole genome shotgun (WGS) entry which is preliminary data.</text>
</comment>
<dbReference type="PANTHER" id="PTHR42924">
    <property type="entry name" value="EXONUCLEASE"/>
    <property type="match status" value="1"/>
</dbReference>
<dbReference type="SUPFAM" id="SSF53756">
    <property type="entry name" value="UDP-Glycosyltransferase/glycogen phosphorylase"/>
    <property type="match status" value="1"/>
</dbReference>
<dbReference type="EMBL" id="LIBO01000005">
    <property type="protein sequence ID" value="KRO63151.1"/>
    <property type="molecule type" value="Genomic_DNA"/>
</dbReference>
<evidence type="ECO:0000313" key="3">
    <source>
        <dbReference type="EMBL" id="KRO63151.1"/>
    </source>
</evidence>
<dbReference type="InterPro" id="IPR052018">
    <property type="entry name" value="PHP_domain"/>
</dbReference>
<name>A0A0R2RK35_9BACT</name>
<reference evidence="3 4" key="1">
    <citation type="submission" date="2015-10" db="EMBL/GenBank/DDBJ databases">
        <title>Metagenome-Assembled Genomes uncover a global brackish microbiome.</title>
        <authorList>
            <person name="Hugerth L.W."/>
            <person name="Larsson J."/>
            <person name="Alneberg J."/>
            <person name="Lindh M.V."/>
            <person name="Legrand C."/>
            <person name="Pinhassi J."/>
            <person name="Andersson A.F."/>
        </authorList>
    </citation>
    <scope>NUCLEOTIDE SEQUENCE [LARGE SCALE GENOMIC DNA]</scope>
    <source>
        <strain evidence="3">BACL18 MAG-120507-bin52</strain>
    </source>
</reference>
<dbReference type="InterPro" id="IPR007235">
    <property type="entry name" value="Glyco_trans_28_C"/>
</dbReference>
<dbReference type="Proteomes" id="UP000051269">
    <property type="component" value="Unassembled WGS sequence"/>
</dbReference>
<accession>A0A0R2RK35</accession>
<dbReference type="SUPFAM" id="SSF89550">
    <property type="entry name" value="PHP domain-like"/>
    <property type="match status" value="1"/>
</dbReference>
<sequence length="642" mass="71814">MKDVLILTGGQEEHHYVARALRDVLEDEQGGEIRVEVREVGQGGIEGWLGWITQRMGRGKAKGEGLGRWIRRAGIDVLGSSGWPQLRRLVALTLEEARPEVVVFFHPAVGLALQERVQDRSEAGFQRVGVVLEAEELPGWDGVAADLLWVADEGSAKELKEKNTRVKEVVAGGWPVRPTFEPAEERKRGPGKNREPFRILYLINSRRRKAVRTVEKILSFPDVEVTAVVGKEEDLKGDLRKAFSETQGKLEIHGWVKNLAGMIRAHDLVVTKPGTISVREVLATGRPTVLVEGGKNSEKRKGICRLVTRLGGGALADSPSEIAARIGQALEGGGVGLREWGRRARQEAVRSLGATERLASRILQMAQSATETERVPELRLIHHGHSGKKGLRMVDLHTHTIFSDGRLTLRELVDFYGRRGFDAVAVTDHLVDRRRLLGRLANLSGLVLTMDDLPDYFRALGEEKNRAWTKYRMILFPGLEFNHDGLTAKGSAHLLGVDLQSPIDPALSLKEICGQVRAQGGLTIAAHPHHMSSAWGKDTLYLWERQDEFRPLIDAWEIGNRDDLFNPVGLKRLPLIAGSDFHKPKHLTSWKTLLWCEKDPEAIKECIRRNKDVSITLYRDHRFGGESEEREEKRAAAERRSQ</sequence>
<dbReference type="Pfam" id="PF04101">
    <property type="entry name" value="Glyco_tran_28_C"/>
    <property type="match status" value="1"/>
</dbReference>
<dbReference type="InterPro" id="IPR003141">
    <property type="entry name" value="Pol/His_phosphatase_N"/>
</dbReference>
<dbReference type="PANTHER" id="PTHR42924:SF11">
    <property type="entry name" value="POLYMERASE_HISTIDINOL PHOSPHATASE N-TERMINAL DOMAIN-CONTAINING PROTEIN"/>
    <property type="match status" value="1"/>
</dbReference>
<dbReference type="GO" id="GO:0016758">
    <property type="term" value="F:hexosyltransferase activity"/>
    <property type="evidence" value="ECO:0007669"/>
    <property type="project" value="InterPro"/>
</dbReference>
<feature type="domain" description="Polymerase/histidinol phosphatase N-terminal" evidence="2">
    <location>
        <begin position="394"/>
        <end position="485"/>
    </location>
</feature>
<proteinExistence type="predicted"/>
<dbReference type="GO" id="GO:0035312">
    <property type="term" value="F:5'-3' DNA exonuclease activity"/>
    <property type="evidence" value="ECO:0007669"/>
    <property type="project" value="TreeGrafter"/>
</dbReference>
<dbReference type="InterPro" id="IPR016195">
    <property type="entry name" value="Pol/histidinol_Pase-like"/>
</dbReference>